<evidence type="ECO:0000256" key="1">
    <source>
        <dbReference type="SAM" id="MobiDB-lite"/>
    </source>
</evidence>
<feature type="compositionally biased region" description="Polar residues" evidence="1">
    <location>
        <begin position="13"/>
        <end position="30"/>
    </location>
</feature>
<dbReference type="GO" id="GO:0006334">
    <property type="term" value="P:nucleosome assembly"/>
    <property type="evidence" value="ECO:0007669"/>
    <property type="project" value="InterPro"/>
</dbReference>
<feature type="region of interest" description="Disordered" evidence="1">
    <location>
        <begin position="1"/>
        <end position="40"/>
    </location>
</feature>
<dbReference type="Pfam" id="PF00538">
    <property type="entry name" value="Linker_histone"/>
    <property type="match status" value="1"/>
</dbReference>
<dbReference type="GeneID" id="109611642"/>
<keyword evidence="3" id="KW-1185">Reference proteome</keyword>
<dbReference type="PROSITE" id="PS51504">
    <property type="entry name" value="H15"/>
    <property type="match status" value="1"/>
</dbReference>
<dbReference type="GO" id="GO:0000786">
    <property type="term" value="C:nucleosome"/>
    <property type="evidence" value="ECO:0007669"/>
    <property type="project" value="InterPro"/>
</dbReference>
<name>A0A9J7DCZ1_MUSDO</name>
<organism evidence="3 4">
    <name type="scientific">Musca domestica</name>
    <name type="common">House fly</name>
    <dbReference type="NCBI Taxonomy" id="7370"/>
    <lineage>
        <taxon>Eukaryota</taxon>
        <taxon>Metazoa</taxon>
        <taxon>Ecdysozoa</taxon>
        <taxon>Arthropoda</taxon>
        <taxon>Hexapoda</taxon>
        <taxon>Insecta</taxon>
        <taxon>Pterygota</taxon>
        <taxon>Neoptera</taxon>
        <taxon>Endopterygota</taxon>
        <taxon>Diptera</taxon>
        <taxon>Brachycera</taxon>
        <taxon>Muscomorpha</taxon>
        <taxon>Muscoidea</taxon>
        <taxon>Muscidae</taxon>
        <taxon>Musca</taxon>
    </lineage>
</organism>
<proteinExistence type="predicted"/>
<evidence type="ECO:0000313" key="3">
    <source>
        <dbReference type="Proteomes" id="UP001652621"/>
    </source>
</evidence>
<feature type="compositionally biased region" description="Basic residues" evidence="1">
    <location>
        <begin position="155"/>
        <end position="187"/>
    </location>
</feature>
<accession>A0A9J7DCZ1</accession>
<dbReference type="VEuPathDB" id="VectorBase:MDOMA2_006196"/>
<dbReference type="Gene3D" id="1.10.10.10">
    <property type="entry name" value="Winged helix-like DNA-binding domain superfamily/Winged helix DNA-binding domain"/>
    <property type="match status" value="1"/>
</dbReference>
<gene>
    <name evidence="4" type="primary">LOC109611642</name>
</gene>
<dbReference type="GO" id="GO:0003677">
    <property type="term" value="F:DNA binding"/>
    <property type="evidence" value="ECO:0007669"/>
    <property type="project" value="InterPro"/>
</dbReference>
<dbReference type="AlphaFoldDB" id="A0A9J7DCZ1"/>
<feature type="domain" description="H15" evidence="2">
    <location>
        <begin position="52"/>
        <end position="142"/>
    </location>
</feature>
<evidence type="ECO:0000313" key="4">
    <source>
        <dbReference type="RefSeq" id="XP_019890244.1"/>
    </source>
</evidence>
<dbReference type="InterPro" id="IPR005818">
    <property type="entry name" value="Histone_H1/H5_H15"/>
</dbReference>
<dbReference type="KEGG" id="mde:109611642"/>
<dbReference type="OrthoDB" id="10070184at2759"/>
<protein>
    <submittedName>
        <fullName evidence="4">Uncharacterized protein LOC109611642</fullName>
    </submittedName>
</protein>
<sequence length="187" mass="21128">MESENNMDDKAPLQSQFVPITPKDSLSSVDSEPPIPFPKKLLPKTRTLATRKSIPTKTMVREALKTIAKPKETAAERASRQRKTLSLRGIQQFMALKYFITNPDMKSRMPHVKKYLKDLLDNGQLKSVKSGAGLTGSFWVPARSQLQKDLQNVKNKPKARKSLKSKQKRKGHKARRGGVKKALSRHK</sequence>
<dbReference type="InterPro" id="IPR036388">
    <property type="entry name" value="WH-like_DNA-bd_sf"/>
</dbReference>
<reference evidence="4" key="1">
    <citation type="submission" date="2025-08" db="UniProtKB">
        <authorList>
            <consortium name="RefSeq"/>
        </authorList>
    </citation>
    <scope>IDENTIFICATION</scope>
    <source>
        <strain evidence="4">Aabys</strain>
        <tissue evidence="4">Whole body</tissue>
    </source>
</reference>
<evidence type="ECO:0000259" key="2">
    <source>
        <dbReference type="PROSITE" id="PS51504"/>
    </source>
</evidence>
<feature type="region of interest" description="Disordered" evidence="1">
    <location>
        <begin position="148"/>
        <end position="187"/>
    </location>
</feature>
<dbReference type="RefSeq" id="XP_019890244.1">
    <property type="nucleotide sequence ID" value="XM_020034685.2"/>
</dbReference>
<dbReference type="Proteomes" id="UP001652621">
    <property type="component" value="Unplaced"/>
</dbReference>